<gene>
    <name evidence="1" type="ORF">FHR36_007187</name>
</gene>
<protein>
    <submittedName>
        <fullName evidence="1">Uncharacterized protein</fullName>
    </submittedName>
</protein>
<proteinExistence type="predicted"/>
<dbReference type="EMBL" id="JAMZDX010000008">
    <property type="protein sequence ID" value="MCP2313988.1"/>
    <property type="molecule type" value="Genomic_DNA"/>
</dbReference>
<evidence type="ECO:0000313" key="1">
    <source>
        <dbReference type="EMBL" id="MCP2313988.1"/>
    </source>
</evidence>
<accession>A0ABT1J961</accession>
<comment type="caution">
    <text evidence="1">The sequence shown here is derived from an EMBL/GenBank/DDBJ whole genome shotgun (WGS) entry which is preliminary data.</text>
</comment>
<sequence length="224" mass="25175">MPTQWFELEEPDDYLDLEITESERAFVEALRSHTAQWPSHGASGEISRPETGDALLAYITLSDPETRLSLIDIGVHFSGDQIRGDRLHNQLFTLPDRPSAWALNAEGNPQELARRTAEWMRTALHRPVVLYVWLHDGYAYAARYAFADRDETLSQLYSRQYAPDGQAEALKAAGHVHGRGWIQTTGLPTPDLYLHIRGNLDQVALPSGIRAATQRGPIAGVWYE</sequence>
<dbReference type="RefSeq" id="WP_253804315.1">
    <property type="nucleotide sequence ID" value="NZ_BAAAUB010000086.1"/>
</dbReference>
<name>A0ABT1J961_9ACTN</name>
<keyword evidence="2" id="KW-1185">Reference proteome</keyword>
<evidence type="ECO:0000313" key="2">
    <source>
        <dbReference type="Proteomes" id="UP001206483"/>
    </source>
</evidence>
<dbReference type="Proteomes" id="UP001206483">
    <property type="component" value="Unassembled WGS sequence"/>
</dbReference>
<reference evidence="1 2" key="1">
    <citation type="submission" date="2022-06" db="EMBL/GenBank/DDBJ databases">
        <title>Sequencing the genomes of 1000 actinobacteria strains.</title>
        <authorList>
            <person name="Klenk H.-P."/>
        </authorList>
    </citation>
    <scope>NUCLEOTIDE SEQUENCE [LARGE SCALE GENOMIC DNA]</scope>
    <source>
        <strain evidence="1 2">DSM 41656</strain>
    </source>
</reference>
<organism evidence="1 2">
    <name type="scientific">Kitasatospora paracochleata</name>
    <dbReference type="NCBI Taxonomy" id="58354"/>
    <lineage>
        <taxon>Bacteria</taxon>
        <taxon>Bacillati</taxon>
        <taxon>Actinomycetota</taxon>
        <taxon>Actinomycetes</taxon>
        <taxon>Kitasatosporales</taxon>
        <taxon>Streptomycetaceae</taxon>
        <taxon>Kitasatospora</taxon>
    </lineage>
</organism>